<dbReference type="EMBL" id="HACM01010955">
    <property type="protein sequence ID" value="CRZ11397.1"/>
    <property type="molecule type" value="Transcribed_RNA"/>
</dbReference>
<evidence type="ECO:0000256" key="1">
    <source>
        <dbReference type="SAM" id="MobiDB-lite"/>
    </source>
</evidence>
<feature type="non-terminal residue" evidence="2">
    <location>
        <position position="106"/>
    </location>
</feature>
<reference evidence="2" key="1">
    <citation type="submission" date="2015-04" db="EMBL/GenBank/DDBJ databases">
        <title>The genome sequence of the plant pathogenic Rhizarian Plasmodiophora brassicae reveals insights in its biotrophic life cycle and the origin of chitin synthesis.</title>
        <authorList>
            <person name="Schwelm A."/>
            <person name="Fogelqvist J."/>
            <person name="Knaust A."/>
            <person name="Julke S."/>
            <person name="Lilja T."/>
            <person name="Dhandapani V."/>
            <person name="Bonilla-Rosso G."/>
            <person name="Karlsson M."/>
            <person name="Shevchenko A."/>
            <person name="Choi S.R."/>
            <person name="Kim H.G."/>
            <person name="Park J.Y."/>
            <person name="Lim Y.P."/>
            <person name="Ludwig-Muller J."/>
            <person name="Dixelius C."/>
        </authorList>
    </citation>
    <scope>NUCLEOTIDE SEQUENCE</scope>
    <source>
        <tissue evidence="2">Potato root galls</tissue>
    </source>
</reference>
<organism evidence="2">
    <name type="scientific">Spongospora subterranea</name>
    <dbReference type="NCBI Taxonomy" id="70186"/>
    <lineage>
        <taxon>Eukaryota</taxon>
        <taxon>Sar</taxon>
        <taxon>Rhizaria</taxon>
        <taxon>Endomyxa</taxon>
        <taxon>Phytomyxea</taxon>
        <taxon>Plasmodiophorida</taxon>
        <taxon>Plasmodiophoridae</taxon>
        <taxon>Spongospora</taxon>
    </lineage>
</organism>
<evidence type="ECO:0000313" key="2">
    <source>
        <dbReference type="EMBL" id="CRZ11397.1"/>
    </source>
</evidence>
<name>A0A0H5RCS5_9EUKA</name>
<feature type="region of interest" description="Disordered" evidence="1">
    <location>
        <begin position="1"/>
        <end position="35"/>
    </location>
</feature>
<feature type="compositionally biased region" description="Basic residues" evidence="1">
    <location>
        <begin position="1"/>
        <end position="10"/>
    </location>
</feature>
<protein>
    <submittedName>
        <fullName evidence="2">Uncharacterized protein</fullName>
    </submittedName>
</protein>
<dbReference type="AlphaFoldDB" id="A0A0H5RCS5"/>
<sequence length="106" mass="11635">MVLAGRRRCARTRENIPSPRSRHNTAIDDRVHPPTSTAVDADQAIAVNQVGGREQATGRRDRLTTHVHLTITMIHGPAAIPGRLSVRVRVVVALISHVPLFCPVLR</sequence>
<accession>A0A0H5RCS5</accession>
<proteinExistence type="predicted"/>
<feature type="region of interest" description="Disordered" evidence="1">
    <location>
        <begin position="41"/>
        <end position="60"/>
    </location>
</feature>